<dbReference type="Proteomes" id="UP001142078">
    <property type="component" value="Unassembled WGS sequence"/>
</dbReference>
<dbReference type="SUPFAM" id="SSF53335">
    <property type="entry name" value="S-adenosyl-L-methionine-dependent methyltransferases"/>
    <property type="match status" value="1"/>
</dbReference>
<evidence type="ECO:0000313" key="4">
    <source>
        <dbReference type="Proteomes" id="UP001142078"/>
    </source>
</evidence>
<evidence type="ECO:0000256" key="1">
    <source>
        <dbReference type="ARBA" id="ARBA00022679"/>
    </source>
</evidence>
<keyword evidence="3" id="KW-0489">Methyltransferase</keyword>
<dbReference type="EMBL" id="JANJZL010000014">
    <property type="protein sequence ID" value="MCR2045270.1"/>
    <property type="molecule type" value="Genomic_DNA"/>
</dbReference>
<organism evidence="3 4">
    <name type="scientific">Anaerosalibacter massiliensis</name>
    <dbReference type="NCBI Taxonomy" id="1347392"/>
    <lineage>
        <taxon>Bacteria</taxon>
        <taxon>Bacillati</taxon>
        <taxon>Bacillota</taxon>
        <taxon>Tissierellia</taxon>
        <taxon>Tissierellales</taxon>
        <taxon>Sporanaerobacteraceae</taxon>
        <taxon>Anaerosalibacter</taxon>
    </lineage>
</organism>
<keyword evidence="4" id="KW-1185">Reference proteome</keyword>
<proteinExistence type="predicted"/>
<comment type="caution">
    <text evidence="3">The sequence shown here is derived from an EMBL/GenBank/DDBJ whole genome shotgun (WGS) entry which is preliminary data.</text>
</comment>
<reference evidence="3" key="1">
    <citation type="submission" date="2022-07" db="EMBL/GenBank/DDBJ databases">
        <title>Enhanced cultured diversity of the mouse gut microbiota enables custom-made synthetic communities.</title>
        <authorList>
            <person name="Afrizal A."/>
        </authorList>
    </citation>
    <scope>NUCLEOTIDE SEQUENCE</scope>
    <source>
        <strain evidence="3">DSM 29482</strain>
    </source>
</reference>
<accession>A0A9X2S648</accession>
<dbReference type="GO" id="GO:0032259">
    <property type="term" value="P:methylation"/>
    <property type="evidence" value="ECO:0007669"/>
    <property type="project" value="UniProtKB-KW"/>
</dbReference>
<dbReference type="InterPro" id="IPR029063">
    <property type="entry name" value="SAM-dependent_MTases_sf"/>
</dbReference>
<dbReference type="OrthoDB" id="9811589at2"/>
<dbReference type="InterPro" id="IPR041698">
    <property type="entry name" value="Methyltransf_25"/>
</dbReference>
<dbReference type="PANTHER" id="PTHR43861">
    <property type="entry name" value="TRANS-ACONITATE 2-METHYLTRANSFERASE-RELATED"/>
    <property type="match status" value="1"/>
</dbReference>
<protein>
    <submittedName>
        <fullName evidence="3">Class I SAM-dependent methyltransferase</fullName>
    </submittedName>
</protein>
<name>A0A9X2S648_9FIRM</name>
<keyword evidence="1" id="KW-0808">Transferase</keyword>
<dbReference type="Gene3D" id="2.20.25.110">
    <property type="entry name" value="S-adenosyl-L-methionine-dependent methyltransferases"/>
    <property type="match status" value="1"/>
</dbReference>
<gene>
    <name evidence="3" type="ORF">NSA23_14285</name>
</gene>
<dbReference type="CDD" id="cd02440">
    <property type="entry name" value="AdoMet_MTases"/>
    <property type="match status" value="1"/>
</dbReference>
<dbReference type="GO" id="GO:0008168">
    <property type="term" value="F:methyltransferase activity"/>
    <property type="evidence" value="ECO:0007669"/>
    <property type="project" value="UniProtKB-KW"/>
</dbReference>
<dbReference type="Pfam" id="PF13649">
    <property type="entry name" value="Methyltransf_25"/>
    <property type="match status" value="1"/>
</dbReference>
<evidence type="ECO:0000313" key="3">
    <source>
        <dbReference type="EMBL" id="MCR2045270.1"/>
    </source>
</evidence>
<dbReference type="RefSeq" id="WP_042683301.1">
    <property type="nucleotide sequence ID" value="NZ_CABKTM010000074.1"/>
</dbReference>
<evidence type="ECO:0000259" key="2">
    <source>
        <dbReference type="Pfam" id="PF13649"/>
    </source>
</evidence>
<dbReference type="AlphaFoldDB" id="A0A9X2S648"/>
<sequence>MSCYSEFAMYYDELMDDVDYESWFLYIKEIFKRFSVDPKEILEMASGTGSLTYYLCKEGYSVTGFDRSEEMLSIAYNKLLQFKNVHLLKQDMVDFNIGKKFDSILCICDSINYITDELELLQIFKNVYDHLKDNGIFIFDINSYYKLSQIIGNNIFIEDRENIYYVWENYFDKNSKLTQFNLNFFIKASEEGYIRFDEEHIERAYNIKEIEDLLRKSGFNKITIYDAFTFNKPNKNSERINFIVKK</sequence>
<dbReference type="Gene3D" id="3.40.50.150">
    <property type="entry name" value="Vaccinia Virus protein VP39"/>
    <property type="match status" value="1"/>
</dbReference>
<feature type="domain" description="Methyltransferase" evidence="2">
    <location>
        <begin position="41"/>
        <end position="135"/>
    </location>
</feature>
<dbReference type="PANTHER" id="PTHR43861:SF6">
    <property type="entry name" value="METHYLTRANSFERASE TYPE 11"/>
    <property type="match status" value="1"/>
</dbReference>